<protein>
    <recommendedName>
        <fullName evidence="5">Sec-independent protein translocase protein TatC</fullName>
    </recommendedName>
</protein>
<keyword evidence="5" id="KW-0813">Transport</keyword>
<feature type="transmembrane region" description="Helical" evidence="5">
    <location>
        <begin position="232"/>
        <end position="253"/>
    </location>
</feature>
<feature type="transmembrane region" description="Helical" evidence="5">
    <location>
        <begin position="208"/>
        <end position="226"/>
    </location>
</feature>
<evidence type="ECO:0000313" key="6">
    <source>
        <dbReference type="EMBL" id="MCV2877960.1"/>
    </source>
</evidence>
<keyword evidence="2 5" id="KW-0812">Transmembrane</keyword>
<comment type="subcellular location">
    <subcellularLocation>
        <location evidence="5">Cell membrane</location>
        <topology evidence="5">Multi-pass membrane protein</topology>
    </subcellularLocation>
    <subcellularLocation>
        <location evidence="1">Membrane</location>
        <topology evidence="1">Multi-pass membrane protein</topology>
    </subcellularLocation>
</comment>
<feature type="transmembrane region" description="Helical" evidence="5">
    <location>
        <begin position="115"/>
        <end position="137"/>
    </location>
</feature>
<dbReference type="HAMAP" id="MF_00902">
    <property type="entry name" value="TatC"/>
    <property type="match status" value="1"/>
</dbReference>
<evidence type="ECO:0000256" key="3">
    <source>
        <dbReference type="ARBA" id="ARBA00022989"/>
    </source>
</evidence>
<keyword evidence="5" id="KW-0653">Protein transport</keyword>
<comment type="function">
    <text evidence="5">Part of the twin-arginine translocation (Tat) system that transports large folded proteins containing a characteristic twin-arginine motif in their signal peptide across membranes. Together with TatB, TatC is part of a receptor directly interacting with Tat signal peptides.</text>
</comment>
<keyword evidence="4 5" id="KW-0472">Membrane</keyword>
<feature type="transmembrane region" description="Helical" evidence="5">
    <location>
        <begin position="76"/>
        <end position="95"/>
    </location>
</feature>
<keyword evidence="7" id="KW-1185">Reference proteome</keyword>
<comment type="caution">
    <text evidence="6">The sequence shown here is derived from an EMBL/GenBank/DDBJ whole genome shotgun (WGS) entry which is preliminary data.</text>
</comment>
<evidence type="ECO:0000313" key="7">
    <source>
        <dbReference type="Proteomes" id="UP001526166"/>
    </source>
</evidence>
<keyword evidence="3 5" id="KW-1133">Transmembrane helix</keyword>
<feature type="transmembrane region" description="Helical" evidence="5">
    <location>
        <begin position="25"/>
        <end position="43"/>
    </location>
</feature>
<dbReference type="Proteomes" id="UP001526166">
    <property type="component" value="Unassembled WGS sequence"/>
</dbReference>
<dbReference type="PANTHER" id="PTHR30371:SF0">
    <property type="entry name" value="SEC-INDEPENDENT PROTEIN TRANSLOCASE PROTEIN TATC, CHLOROPLASTIC-RELATED"/>
    <property type="match status" value="1"/>
</dbReference>
<organism evidence="6 7">
    <name type="scientific">Sedimentimonas flavescens</name>
    <dbReference type="NCBI Taxonomy" id="2851012"/>
    <lineage>
        <taxon>Bacteria</taxon>
        <taxon>Pseudomonadati</taxon>
        <taxon>Pseudomonadota</taxon>
        <taxon>Alphaproteobacteria</taxon>
        <taxon>Rhodobacterales</taxon>
        <taxon>Rhodobacter group</taxon>
        <taxon>Sedimentimonas</taxon>
    </lineage>
</organism>
<dbReference type="InterPro" id="IPR002033">
    <property type="entry name" value="TatC"/>
</dbReference>
<dbReference type="RefSeq" id="WP_218629282.1">
    <property type="nucleotide sequence ID" value="NZ_JAHVAI010000002.1"/>
</dbReference>
<gene>
    <name evidence="5 6" type="primary">tatC</name>
    <name evidence="6" type="ORF">OE699_03765</name>
</gene>
<keyword evidence="5" id="KW-1003">Cell membrane</keyword>
<name>A0ABT2ZW53_9RHOB</name>
<evidence type="ECO:0000256" key="5">
    <source>
        <dbReference type="HAMAP-Rule" id="MF_00902"/>
    </source>
</evidence>
<comment type="similarity">
    <text evidence="5">Belongs to the TatC family.</text>
</comment>
<dbReference type="EMBL" id="JAOWKW010000002">
    <property type="protein sequence ID" value="MCV2877960.1"/>
    <property type="molecule type" value="Genomic_DNA"/>
</dbReference>
<evidence type="ECO:0000256" key="4">
    <source>
        <dbReference type="ARBA" id="ARBA00023136"/>
    </source>
</evidence>
<feature type="transmembrane region" description="Helical" evidence="5">
    <location>
        <begin position="173"/>
        <end position="196"/>
    </location>
</feature>
<dbReference type="Pfam" id="PF00902">
    <property type="entry name" value="TatC"/>
    <property type="match status" value="1"/>
</dbReference>
<accession>A0ABT2ZW53</accession>
<reference evidence="6 7" key="1">
    <citation type="submission" date="2022-10" db="EMBL/GenBank/DDBJ databases">
        <title>Sinirhodobacter sp. nov., isolated from ocean surface sediments.</title>
        <authorList>
            <person name="He W."/>
            <person name="Wang L."/>
            <person name="Zhang D.-F."/>
        </authorList>
    </citation>
    <scope>NUCLEOTIDE SEQUENCE [LARGE SCALE GENOMIC DNA]</scope>
    <source>
        <strain evidence="6 7">WL0115</strain>
    </source>
</reference>
<sequence length="276" mass="30420">MSAEEQIEDTAAPLIEHLAELRTRILYALGAFVVAMVICYSVWNPIFNFLTQPICHALDERGQQCGLYLIKLQEGFFVAINISFVGGFALSFPIIGYQLWRFVAPGLYRSEKQAFLPFLLASPAMFFAGAAFAYYIILPMAFTFFLGFQQGGLGDSATNELASIGFQGSVQEYLGLTIKFILAFGICFQLPVLLTLMGKAGLVSSQGLASVRRYAVVVILMVAAVATPPDVISQVTLFAVVYGLYEVSIQLVARIERVREAKMRAEGTWMDEEAEE</sequence>
<evidence type="ECO:0000256" key="1">
    <source>
        <dbReference type="ARBA" id="ARBA00004141"/>
    </source>
</evidence>
<evidence type="ECO:0000256" key="2">
    <source>
        <dbReference type="ARBA" id="ARBA00022692"/>
    </source>
</evidence>
<dbReference type="PANTHER" id="PTHR30371">
    <property type="entry name" value="SEC-INDEPENDENT PROTEIN TRANSLOCASE PROTEIN TATC"/>
    <property type="match status" value="1"/>
</dbReference>
<comment type="subunit">
    <text evidence="5">The Tat system comprises two distinct complexes: a TatABC complex, containing multiple copies of TatA, TatB and TatC subunits, and a separate TatA complex, containing only TatA subunits. Substrates initially bind to the TatABC complex, which probably triggers association of the separate TatA complex to form the active translocon.</text>
</comment>
<proteinExistence type="inferred from homology"/>
<dbReference type="NCBIfam" id="TIGR00945">
    <property type="entry name" value="tatC"/>
    <property type="match status" value="1"/>
</dbReference>
<keyword evidence="5" id="KW-0811">Translocation</keyword>